<keyword evidence="12" id="KW-0349">Heme</keyword>
<feature type="region of interest" description="Disordered" evidence="13">
    <location>
        <begin position="365"/>
        <end position="389"/>
    </location>
</feature>
<feature type="signal peptide" evidence="14">
    <location>
        <begin position="1"/>
        <end position="23"/>
    </location>
</feature>
<keyword evidence="6" id="KW-0256">Endoplasmic reticulum</keyword>
<dbReference type="GO" id="GO:0020037">
    <property type="term" value="F:heme binding"/>
    <property type="evidence" value="ECO:0007669"/>
    <property type="project" value="InterPro"/>
</dbReference>
<evidence type="ECO:0000256" key="7">
    <source>
        <dbReference type="ARBA" id="ARBA00022989"/>
    </source>
</evidence>
<dbReference type="PANTHER" id="PTHR13460">
    <property type="match status" value="1"/>
</dbReference>
<dbReference type="PANTHER" id="PTHR13460:SF0">
    <property type="entry name" value="MALECTIN"/>
    <property type="match status" value="1"/>
</dbReference>
<feature type="region of interest" description="Disordered" evidence="13">
    <location>
        <begin position="29"/>
        <end position="63"/>
    </location>
</feature>
<reference evidence="16 17" key="1">
    <citation type="journal article" date="2022" name="IScience">
        <title>An ultrasensitive nanofiber-based assay for enzymatic hydrolysis and deep-sea microbial degradation of cellulose.</title>
        <authorList>
            <person name="Tsudome M."/>
            <person name="Tachioka M."/>
            <person name="Miyazaki M."/>
            <person name="Uchimura K."/>
            <person name="Tsuda M."/>
            <person name="Takaki Y."/>
            <person name="Deguchi S."/>
        </authorList>
    </citation>
    <scope>NUCLEOTIDE SEQUENCE [LARGE SCALE GENOMIC DNA]</scope>
    <source>
        <strain evidence="16 17">GE09</strain>
    </source>
</reference>
<feature type="domain" description="Cytochrome c" evidence="15">
    <location>
        <begin position="94"/>
        <end position="176"/>
    </location>
</feature>
<evidence type="ECO:0000256" key="4">
    <source>
        <dbReference type="ARBA" id="ARBA00022723"/>
    </source>
</evidence>
<evidence type="ECO:0000256" key="10">
    <source>
        <dbReference type="ARBA" id="ARBA00023180"/>
    </source>
</evidence>
<dbReference type="Pfam" id="PF11721">
    <property type="entry name" value="Malectin"/>
    <property type="match status" value="1"/>
</dbReference>
<accession>A0AAN1WIX0</accession>
<evidence type="ECO:0000313" key="17">
    <source>
        <dbReference type="Proteomes" id="UP001320119"/>
    </source>
</evidence>
<evidence type="ECO:0000313" key="16">
    <source>
        <dbReference type="EMBL" id="BCD98428.1"/>
    </source>
</evidence>
<comment type="similarity">
    <text evidence="2">Belongs to the malectin family.</text>
</comment>
<dbReference type="PROSITE" id="PS51007">
    <property type="entry name" value="CYTC"/>
    <property type="match status" value="1"/>
</dbReference>
<dbReference type="RefSeq" id="WP_236982749.1">
    <property type="nucleotide sequence ID" value="NZ_AP023086.1"/>
</dbReference>
<dbReference type="PROSITE" id="PS51257">
    <property type="entry name" value="PROKAR_LIPOPROTEIN"/>
    <property type="match status" value="1"/>
</dbReference>
<keyword evidence="5 14" id="KW-0732">Signal</keyword>
<evidence type="ECO:0000256" key="13">
    <source>
        <dbReference type="SAM" id="MobiDB-lite"/>
    </source>
</evidence>
<dbReference type="InterPro" id="IPR039155">
    <property type="entry name" value="MLEC"/>
</dbReference>
<evidence type="ECO:0000256" key="2">
    <source>
        <dbReference type="ARBA" id="ARBA00009141"/>
    </source>
</evidence>
<dbReference type="GO" id="GO:0046872">
    <property type="term" value="F:metal ion binding"/>
    <property type="evidence" value="ECO:0007669"/>
    <property type="project" value="UniProtKB-KW"/>
</dbReference>
<dbReference type="GO" id="GO:0016020">
    <property type="term" value="C:membrane"/>
    <property type="evidence" value="ECO:0007669"/>
    <property type="project" value="TreeGrafter"/>
</dbReference>
<keyword evidence="8 12" id="KW-0408">Iron</keyword>
<gene>
    <name evidence="16" type="ORF">MARGE09_P2629</name>
</gene>
<evidence type="ECO:0000256" key="3">
    <source>
        <dbReference type="ARBA" id="ARBA00022692"/>
    </source>
</evidence>
<keyword evidence="4 12" id="KW-0479">Metal-binding</keyword>
<evidence type="ECO:0000256" key="14">
    <source>
        <dbReference type="SAM" id="SignalP"/>
    </source>
</evidence>
<evidence type="ECO:0000259" key="15">
    <source>
        <dbReference type="PROSITE" id="PS51007"/>
    </source>
</evidence>
<dbReference type="KEGG" id="marq:MARGE09_P2629"/>
<protein>
    <recommendedName>
        <fullName evidence="15">Cytochrome c domain-containing protein</fullName>
    </recommendedName>
</protein>
<sequence length="619" mass="64978">MHKQLIPFAKAFGSAGLLSVSLAACVGGGTSSSSETTASSETAMSSEMSSAMESSSSMAPSSSSEAAVSSSSVMSSSSMPVASSSEAAADCSTVDVMDGKTAFLADCTNCHNDYDQGSGLFTKQISFAPDIDPNNIVNGGNLGLADYIAAEMAKCEGDAACEEKSQQIANYINSFSSNTEWCEGLVDVTSSSSAPMSSSSEAEVSSSSVASNGENVVVYAINAGARASYTATDGTVYQPDLGASYVTGGMGGSTMDPIDNTEDDTLYQTERYGTFSYSLPLAAATYDVTLHMIEAWHGVNPGNREFDVEIEGQILVNDFDPLATAGHDVAHDIQLNGIEVSDGTLDITFTPSMPEANVAAITVKGPESSVPDDNGNNGSGGNETDADRSCTDDSGLLICLDFEDVAPGATPAGFTKAGNVNVVDGQEAFTGTRALKLSGSGELRISNFPGSHWGRLYYKNTAKPNSIGNYSHTTFVKGLSGGAQFRFVDMVAAPVGSADDGFYQHLYNTEPNDLSLEGPYVNQYDGEWVCVEWSMNATTQEYHFFQDGIEVALANGGTPTNKTNLSQAVKYDGSMHPMTPVPGTLDTFSIGIQNYQNHQYEFFMDDIAVGAERIGCDIM</sequence>
<comment type="subcellular location">
    <subcellularLocation>
        <location evidence="1">Endoplasmic reticulum membrane</location>
        <topology evidence="1">Single-pass type I membrane protein</topology>
    </subcellularLocation>
</comment>
<keyword evidence="9" id="KW-0472">Membrane</keyword>
<evidence type="ECO:0000256" key="6">
    <source>
        <dbReference type="ARBA" id="ARBA00022824"/>
    </source>
</evidence>
<dbReference type="InterPro" id="IPR009056">
    <property type="entry name" value="Cyt_c-like_dom"/>
</dbReference>
<dbReference type="EMBL" id="AP023086">
    <property type="protein sequence ID" value="BCD98428.1"/>
    <property type="molecule type" value="Genomic_DNA"/>
</dbReference>
<evidence type="ECO:0000256" key="12">
    <source>
        <dbReference type="PROSITE-ProRule" id="PRU00433"/>
    </source>
</evidence>
<evidence type="ECO:0000256" key="11">
    <source>
        <dbReference type="ARBA" id="ARBA00023277"/>
    </source>
</evidence>
<keyword evidence="3" id="KW-0812">Transmembrane</keyword>
<organism evidence="16 17">
    <name type="scientific">Marinagarivorans cellulosilyticus</name>
    <dbReference type="NCBI Taxonomy" id="2721545"/>
    <lineage>
        <taxon>Bacteria</taxon>
        <taxon>Pseudomonadati</taxon>
        <taxon>Pseudomonadota</taxon>
        <taxon>Gammaproteobacteria</taxon>
        <taxon>Cellvibrionales</taxon>
        <taxon>Cellvibrionaceae</taxon>
        <taxon>Marinagarivorans</taxon>
    </lineage>
</organism>
<keyword evidence="10" id="KW-0325">Glycoprotein</keyword>
<dbReference type="GO" id="GO:0009055">
    <property type="term" value="F:electron transfer activity"/>
    <property type="evidence" value="ECO:0007669"/>
    <property type="project" value="InterPro"/>
</dbReference>
<keyword evidence="11" id="KW-0119">Carbohydrate metabolism</keyword>
<evidence type="ECO:0000256" key="5">
    <source>
        <dbReference type="ARBA" id="ARBA00022729"/>
    </source>
</evidence>
<feature type="chain" id="PRO_5043044330" description="Cytochrome c domain-containing protein" evidence="14">
    <location>
        <begin position="24"/>
        <end position="619"/>
    </location>
</feature>
<keyword evidence="17" id="KW-1185">Reference proteome</keyword>
<feature type="compositionally biased region" description="Low complexity" evidence="13">
    <location>
        <begin position="31"/>
        <end position="63"/>
    </location>
</feature>
<dbReference type="GO" id="GO:0030246">
    <property type="term" value="F:carbohydrate binding"/>
    <property type="evidence" value="ECO:0007669"/>
    <property type="project" value="InterPro"/>
</dbReference>
<evidence type="ECO:0000256" key="9">
    <source>
        <dbReference type="ARBA" id="ARBA00023136"/>
    </source>
</evidence>
<dbReference type="AlphaFoldDB" id="A0AAN1WIX0"/>
<evidence type="ECO:0000256" key="1">
    <source>
        <dbReference type="ARBA" id="ARBA00004115"/>
    </source>
</evidence>
<evidence type="ECO:0000256" key="8">
    <source>
        <dbReference type="ARBA" id="ARBA00023004"/>
    </source>
</evidence>
<dbReference type="InterPro" id="IPR021720">
    <property type="entry name" value="Malectin_dom"/>
</dbReference>
<dbReference type="Proteomes" id="UP001320119">
    <property type="component" value="Chromosome"/>
</dbReference>
<dbReference type="Gene3D" id="2.60.120.200">
    <property type="match status" value="1"/>
</dbReference>
<keyword evidence="7" id="KW-1133">Transmembrane helix</keyword>
<name>A0AAN1WIX0_9GAMM</name>
<dbReference type="Gene3D" id="2.60.120.430">
    <property type="entry name" value="Galactose-binding lectin"/>
    <property type="match status" value="1"/>
</dbReference>
<proteinExistence type="inferred from homology"/>